<evidence type="ECO:0000313" key="2">
    <source>
        <dbReference type="EMBL" id="CCH41359.1"/>
    </source>
</evidence>
<feature type="region of interest" description="Disordered" evidence="1">
    <location>
        <begin position="1"/>
        <end position="55"/>
    </location>
</feature>
<evidence type="ECO:0000313" key="3">
    <source>
        <dbReference type="Proteomes" id="UP000009328"/>
    </source>
</evidence>
<dbReference type="HOGENOM" id="CLU_2322172_0_0_1"/>
<proteinExistence type="predicted"/>
<organism evidence="2 3">
    <name type="scientific">Wickerhamomyces ciferrii (strain ATCC 14091 / BCRC 22168 / CBS 111 / JCM 3599 / NBRC 0793 / NRRL Y-1031 F-60-10)</name>
    <name type="common">Yeast</name>
    <name type="synonym">Pichia ciferrii</name>
    <dbReference type="NCBI Taxonomy" id="1206466"/>
    <lineage>
        <taxon>Eukaryota</taxon>
        <taxon>Fungi</taxon>
        <taxon>Dikarya</taxon>
        <taxon>Ascomycota</taxon>
        <taxon>Saccharomycotina</taxon>
        <taxon>Saccharomycetes</taxon>
        <taxon>Phaffomycetales</taxon>
        <taxon>Wickerhamomycetaceae</taxon>
        <taxon>Wickerhamomyces</taxon>
    </lineage>
</organism>
<sequence length="99" mass="10979">MSNKQNDELPTYQESVSNYIPPPNYTHAVQSNQLNTRTTTQRSSSNTNTSDDDTYYNMLSGDVLNDALLSLEETSTTAINQLNNVLNGLDLSSNTDSNR</sequence>
<name>K0KIV5_WICCF</name>
<reference evidence="2 3" key="1">
    <citation type="journal article" date="2012" name="Eukaryot. Cell">
        <title>Draft genome sequence of Wickerhamomyces ciferrii NRRL Y-1031 F-60-10.</title>
        <authorList>
            <person name="Schneider J."/>
            <person name="Andrea H."/>
            <person name="Blom J."/>
            <person name="Jaenicke S."/>
            <person name="Ruckert C."/>
            <person name="Schorsch C."/>
            <person name="Szczepanowski R."/>
            <person name="Farwick M."/>
            <person name="Goesmann A."/>
            <person name="Puhler A."/>
            <person name="Schaffer S."/>
            <person name="Tauch A."/>
            <person name="Kohler T."/>
            <person name="Brinkrolf K."/>
        </authorList>
    </citation>
    <scope>NUCLEOTIDE SEQUENCE [LARGE SCALE GENOMIC DNA]</scope>
    <source>
        <strain evidence="3">ATCC 14091 / BCRC 22168 / CBS 111 / JCM 3599 / NBRC 0793 / NRRL Y-1031 F-60-10</strain>
    </source>
</reference>
<dbReference type="InParanoid" id="K0KIV5"/>
<dbReference type="EMBL" id="CAIF01000017">
    <property type="protein sequence ID" value="CCH41359.1"/>
    <property type="molecule type" value="Genomic_DNA"/>
</dbReference>
<comment type="caution">
    <text evidence="2">The sequence shown here is derived from an EMBL/GenBank/DDBJ whole genome shotgun (WGS) entry which is preliminary data.</text>
</comment>
<protein>
    <submittedName>
        <fullName evidence="2">Uncharacterized protein</fullName>
    </submittedName>
</protein>
<evidence type="ECO:0000256" key="1">
    <source>
        <dbReference type="SAM" id="MobiDB-lite"/>
    </source>
</evidence>
<dbReference type="Proteomes" id="UP000009328">
    <property type="component" value="Unassembled WGS sequence"/>
</dbReference>
<accession>K0KIV5</accession>
<keyword evidence="3" id="KW-1185">Reference proteome</keyword>
<gene>
    <name evidence="2" type="ORF">BN7_898</name>
</gene>
<feature type="compositionally biased region" description="Low complexity" evidence="1">
    <location>
        <begin position="30"/>
        <end position="49"/>
    </location>
</feature>
<dbReference type="AlphaFoldDB" id="K0KIV5"/>